<dbReference type="SMART" id="SM01383">
    <property type="entry name" value="Ribosomal_L2"/>
    <property type="match status" value="1"/>
</dbReference>
<dbReference type="SUPFAM" id="SSF50104">
    <property type="entry name" value="Translation proteins SH3-like domain"/>
    <property type="match status" value="1"/>
</dbReference>
<dbReference type="KEGG" id="wna:KA717_29180"/>
<feature type="compositionally biased region" description="Polar residues" evidence="8">
    <location>
        <begin position="12"/>
        <end position="22"/>
    </location>
</feature>
<dbReference type="HAMAP" id="MF_01320_B">
    <property type="entry name" value="Ribosomal_uL2_B"/>
    <property type="match status" value="1"/>
</dbReference>
<dbReference type="NCBIfam" id="TIGR01171">
    <property type="entry name" value="rplB_bact"/>
    <property type="match status" value="1"/>
</dbReference>
<reference evidence="11" key="1">
    <citation type="submission" date="2021-04" db="EMBL/GenBank/DDBJ databases">
        <title>Genome sequence of Woronichinia naegeliana from Washington state freshwater lake bloom.</title>
        <authorList>
            <person name="Dreher T.W."/>
        </authorList>
    </citation>
    <scope>NUCLEOTIDE SEQUENCE</scope>
    <source>
        <strain evidence="11">WA131</strain>
    </source>
</reference>
<dbReference type="InterPro" id="IPR005880">
    <property type="entry name" value="Ribosomal_uL2_bac/org-type"/>
</dbReference>
<evidence type="ECO:0000256" key="1">
    <source>
        <dbReference type="ARBA" id="ARBA00005636"/>
    </source>
</evidence>
<evidence type="ECO:0000256" key="3">
    <source>
        <dbReference type="ARBA" id="ARBA00022884"/>
    </source>
</evidence>
<gene>
    <name evidence="7 11" type="primary">rplB</name>
    <name evidence="7" type="synonym">rpl2</name>
    <name evidence="11" type="ORF">KA717_29180</name>
</gene>
<evidence type="ECO:0000259" key="9">
    <source>
        <dbReference type="SMART" id="SM01382"/>
    </source>
</evidence>
<dbReference type="AlphaFoldDB" id="A0A977KTS1"/>
<keyword evidence="3 7" id="KW-0694">RNA-binding</keyword>
<name>A0A977KTS1_9CYAN</name>
<dbReference type="GO" id="GO:0016740">
    <property type="term" value="F:transferase activity"/>
    <property type="evidence" value="ECO:0007669"/>
    <property type="project" value="InterPro"/>
</dbReference>
<dbReference type="GO" id="GO:0006412">
    <property type="term" value="P:translation"/>
    <property type="evidence" value="ECO:0007669"/>
    <property type="project" value="UniProtKB-UniRule"/>
</dbReference>
<evidence type="ECO:0000313" key="11">
    <source>
        <dbReference type="EMBL" id="UXE59776.1"/>
    </source>
</evidence>
<dbReference type="Gene3D" id="2.40.50.140">
    <property type="entry name" value="Nucleic acid-binding proteins"/>
    <property type="match status" value="1"/>
</dbReference>
<dbReference type="Proteomes" id="UP001065613">
    <property type="component" value="Chromosome"/>
</dbReference>
<dbReference type="EMBL" id="CP073041">
    <property type="protein sequence ID" value="UXE59776.1"/>
    <property type="molecule type" value="Genomic_DNA"/>
</dbReference>
<dbReference type="InterPro" id="IPR012340">
    <property type="entry name" value="NA-bd_OB-fold"/>
</dbReference>
<evidence type="ECO:0000256" key="2">
    <source>
        <dbReference type="ARBA" id="ARBA00022730"/>
    </source>
</evidence>
<dbReference type="FunFam" id="4.10.950.10:FF:000001">
    <property type="entry name" value="50S ribosomal protein L2"/>
    <property type="match status" value="1"/>
</dbReference>
<comment type="similarity">
    <text evidence="1 7">Belongs to the universal ribosomal protein uL2 family.</text>
</comment>
<dbReference type="InterPro" id="IPR014726">
    <property type="entry name" value="Ribosomal_uL2_dom3"/>
</dbReference>
<proteinExistence type="inferred from homology"/>
<keyword evidence="2 7" id="KW-0699">rRNA-binding</keyword>
<sequence>MGIRSYRPLTPGTRQASVSDFSEVTKSEPEKSLTTYKHNKKGRNNRGVVTSRHRGGGHKRLYRIVDFRRDKRNIPAKVAAIEYDPNRNARLALLFYEDGEKRYILAPANLAVGTVIIAGENAPFEIGNALPLSRIPLGTEVHNIELVAGKGGQMVRAAGGFAQVVAKDGDYVTLKLPSKEVRMVRKECYATIGRVGNAEVRNLSLGKAGRTRHLGRRPHVRGSVMNPVDHPHGGGEGRAPIGRSGPVTPWGKPALGAKTRNKKKRSSALIVRRRTK</sequence>
<feature type="region of interest" description="Disordered" evidence="8">
    <location>
        <begin position="1"/>
        <end position="56"/>
    </location>
</feature>
<keyword evidence="4 7" id="KW-0689">Ribosomal protein</keyword>
<keyword evidence="5 7" id="KW-0687">Ribonucleoprotein</keyword>
<organism evidence="11">
    <name type="scientific">Woronichinia naegeliana WA131</name>
    <dbReference type="NCBI Taxonomy" id="2824559"/>
    <lineage>
        <taxon>Bacteria</taxon>
        <taxon>Bacillati</taxon>
        <taxon>Cyanobacteriota</taxon>
        <taxon>Cyanophyceae</taxon>
        <taxon>Synechococcales</taxon>
        <taxon>Coelosphaeriaceae</taxon>
        <taxon>Woronichinia</taxon>
    </lineage>
</organism>
<dbReference type="Gene3D" id="4.10.950.10">
    <property type="entry name" value="Ribosomal protein L2, domain 3"/>
    <property type="match status" value="1"/>
</dbReference>
<dbReference type="GO" id="GO:0003735">
    <property type="term" value="F:structural constituent of ribosome"/>
    <property type="evidence" value="ECO:0007669"/>
    <property type="project" value="InterPro"/>
</dbReference>
<dbReference type="InterPro" id="IPR014722">
    <property type="entry name" value="Rib_uL2_dom2"/>
</dbReference>
<feature type="region of interest" description="Disordered" evidence="8">
    <location>
        <begin position="218"/>
        <end position="276"/>
    </location>
</feature>
<dbReference type="GO" id="GO:0019843">
    <property type="term" value="F:rRNA binding"/>
    <property type="evidence" value="ECO:0007669"/>
    <property type="project" value="UniProtKB-UniRule"/>
</dbReference>
<dbReference type="FunFam" id="2.40.50.140:FF:000003">
    <property type="entry name" value="50S ribosomal protein L2"/>
    <property type="match status" value="1"/>
</dbReference>
<dbReference type="InterPro" id="IPR022666">
    <property type="entry name" value="Ribosomal_uL2_RNA-bd_dom"/>
</dbReference>
<dbReference type="GO" id="GO:0015934">
    <property type="term" value="C:large ribosomal subunit"/>
    <property type="evidence" value="ECO:0007669"/>
    <property type="project" value="InterPro"/>
</dbReference>
<dbReference type="PANTHER" id="PTHR13691:SF5">
    <property type="entry name" value="LARGE RIBOSOMAL SUBUNIT PROTEIN UL2M"/>
    <property type="match status" value="1"/>
</dbReference>
<dbReference type="SUPFAM" id="SSF50249">
    <property type="entry name" value="Nucleic acid-binding proteins"/>
    <property type="match status" value="1"/>
</dbReference>
<evidence type="ECO:0000259" key="10">
    <source>
        <dbReference type="SMART" id="SM01383"/>
    </source>
</evidence>
<protein>
    <recommendedName>
        <fullName evidence="6 7">Large ribosomal subunit protein uL2</fullName>
    </recommendedName>
</protein>
<comment type="subunit">
    <text evidence="7">Part of the 50S ribosomal subunit. Forms a bridge to the 30S subunit in the 70S ribosome.</text>
</comment>
<evidence type="ECO:0000256" key="5">
    <source>
        <dbReference type="ARBA" id="ARBA00023274"/>
    </source>
</evidence>
<dbReference type="InterPro" id="IPR002171">
    <property type="entry name" value="Ribosomal_uL2"/>
</dbReference>
<evidence type="ECO:0000256" key="6">
    <source>
        <dbReference type="ARBA" id="ARBA00035242"/>
    </source>
</evidence>
<dbReference type="InterPro" id="IPR008991">
    <property type="entry name" value="Translation_prot_SH3-like_sf"/>
</dbReference>
<dbReference type="Pfam" id="PF00181">
    <property type="entry name" value="Ribosomal_L2_N"/>
    <property type="match status" value="1"/>
</dbReference>
<evidence type="ECO:0000256" key="4">
    <source>
        <dbReference type="ARBA" id="ARBA00022980"/>
    </source>
</evidence>
<dbReference type="FunFam" id="2.30.30.30:FF:000001">
    <property type="entry name" value="50S ribosomal protein L2"/>
    <property type="match status" value="1"/>
</dbReference>
<dbReference type="SMART" id="SM01382">
    <property type="entry name" value="Ribosomal_L2_C"/>
    <property type="match status" value="1"/>
</dbReference>
<feature type="domain" description="Large ribosomal subunit protein uL2 RNA-binding" evidence="10">
    <location>
        <begin position="42"/>
        <end position="118"/>
    </location>
</feature>
<evidence type="ECO:0000256" key="7">
    <source>
        <dbReference type="HAMAP-Rule" id="MF_01320"/>
    </source>
</evidence>
<dbReference type="PIRSF" id="PIRSF002158">
    <property type="entry name" value="Ribosomal_L2"/>
    <property type="match status" value="1"/>
</dbReference>
<dbReference type="InterPro" id="IPR022671">
    <property type="entry name" value="Ribosomal_uL2_CS"/>
</dbReference>
<feature type="compositionally biased region" description="Basic residues" evidence="8">
    <location>
        <begin position="259"/>
        <end position="276"/>
    </location>
</feature>
<dbReference type="PANTHER" id="PTHR13691">
    <property type="entry name" value="RIBOSOMAL PROTEIN L2"/>
    <property type="match status" value="1"/>
</dbReference>
<accession>A0A977KTS1</accession>
<feature type="domain" description="Large ribosomal subunit protein uL2 C-terminal" evidence="9">
    <location>
        <begin position="124"/>
        <end position="253"/>
    </location>
</feature>
<comment type="function">
    <text evidence="7">One of the primary rRNA binding proteins. Required for association of the 30S and 50S subunits to form the 70S ribosome, for tRNA binding and peptide bond formation. It has been suggested to have peptidyltransferase activity; this is somewhat controversial. Makes several contacts with the 16S rRNA in the 70S ribosome.</text>
</comment>
<dbReference type="InterPro" id="IPR022669">
    <property type="entry name" value="Ribosomal_uL2_C"/>
</dbReference>
<dbReference type="Gene3D" id="2.30.30.30">
    <property type="match status" value="1"/>
</dbReference>
<dbReference type="Pfam" id="PF03947">
    <property type="entry name" value="Ribosomal_L2_C"/>
    <property type="match status" value="1"/>
</dbReference>
<dbReference type="PROSITE" id="PS00467">
    <property type="entry name" value="RIBOSOMAL_L2"/>
    <property type="match status" value="1"/>
</dbReference>
<evidence type="ECO:0000256" key="8">
    <source>
        <dbReference type="SAM" id="MobiDB-lite"/>
    </source>
</evidence>